<feature type="compositionally biased region" description="Polar residues" evidence="3">
    <location>
        <begin position="156"/>
        <end position="166"/>
    </location>
</feature>
<keyword evidence="7" id="KW-1185">Reference proteome</keyword>
<feature type="compositionally biased region" description="Basic residues" evidence="3">
    <location>
        <begin position="293"/>
        <end position="313"/>
    </location>
</feature>
<feature type="region of interest" description="Disordered" evidence="3">
    <location>
        <begin position="437"/>
        <end position="507"/>
    </location>
</feature>
<dbReference type="EMBL" id="CAKLCB010000070">
    <property type="protein sequence ID" value="CAH0514374.1"/>
    <property type="molecule type" value="Genomic_DNA"/>
</dbReference>
<dbReference type="CDD" id="cd15489">
    <property type="entry name" value="PHD_SF"/>
    <property type="match status" value="1"/>
</dbReference>
<evidence type="ECO:0000259" key="4">
    <source>
        <dbReference type="Pfam" id="PF16135"/>
    </source>
</evidence>
<proteinExistence type="predicted"/>
<feature type="region of interest" description="Disordered" evidence="3">
    <location>
        <begin position="284"/>
        <end position="316"/>
    </location>
</feature>
<organism evidence="5 8">
    <name type="scientific">Peronospora belbahrii</name>
    <dbReference type="NCBI Taxonomy" id="622444"/>
    <lineage>
        <taxon>Eukaryota</taxon>
        <taxon>Sar</taxon>
        <taxon>Stramenopiles</taxon>
        <taxon>Oomycota</taxon>
        <taxon>Peronosporomycetes</taxon>
        <taxon>Peronosporales</taxon>
        <taxon>Peronosporaceae</taxon>
        <taxon>Peronospora</taxon>
    </lineage>
</organism>
<name>A0AAU9LCM4_9STRA</name>
<comment type="subcellular location">
    <subcellularLocation>
        <location evidence="1">Nucleus</location>
    </subcellularLocation>
</comment>
<protein>
    <recommendedName>
        <fullName evidence="4">Tify domain-containing protein</fullName>
    </recommendedName>
</protein>
<feature type="region of interest" description="Disordered" evidence="3">
    <location>
        <begin position="30"/>
        <end position="66"/>
    </location>
</feature>
<dbReference type="AlphaFoldDB" id="A0AAU9LCM4"/>
<reference evidence="5 7" key="1">
    <citation type="submission" date="2021-11" db="EMBL/GenBank/DDBJ databases">
        <authorList>
            <person name="Islam A."/>
            <person name="Islam S."/>
            <person name="Flora M.S."/>
            <person name="Rahman M."/>
            <person name="Ziaur R.M."/>
            <person name="Epstein J.H."/>
            <person name="Hassan M."/>
            <person name="Klassen M."/>
            <person name="Woodard K."/>
            <person name="Webb A."/>
            <person name="Webby R.J."/>
            <person name="El Zowalaty M.E."/>
        </authorList>
    </citation>
    <scope>NUCLEOTIDE SEQUENCE</scope>
    <source>
        <strain evidence="6">Pbs1</strain>
        <strain evidence="5">Pbs3</strain>
    </source>
</reference>
<feature type="compositionally biased region" description="Basic and acidic residues" evidence="3">
    <location>
        <begin position="42"/>
        <end position="66"/>
    </location>
</feature>
<keyword evidence="2" id="KW-0539">Nucleus</keyword>
<evidence type="ECO:0000256" key="1">
    <source>
        <dbReference type="ARBA" id="ARBA00004123"/>
    </source>
</evidence>
<feature type="domain" description="Tify" evidence="4">
    <location>
        <begin position="773"/>
        <end position="797"/>
    </location>
</feature>
<dbReference type="Gene3D" id="3.30.40.10">
    <property type="entry name" value="Zinc/RING finger domain, C3HC4 (zinc finger)"/>
    <property type="match status" value="1"/>
</dbReference>
<dbReference type="GO" id="GO:0005634">
    <property type="term" value="C:nucleus"/>
    <property type="evidence" value="ECO:0007669"/>
    <property type="project" value="UniProtKB-SubCell"/>
</dbReference>
<comment type="caution">
    <text evidence="5">The sequence shown here is derived from an EMBL/GenBank/DDBJ whole genome shotgun (WGS) entry which is preliminary data.</text>
</comment>
<sequence length="865" mass="97733">MTPVNNNSSLSESSAVMDMTVLTQSTNESALQHSQVNADQVLHSENDRRRQETVIKPQDVTKDKTVSRVMSGSSLMSDGGISHSHQMVPLLTDCVTIHNEKLESQCSTSSRNPRHVTPVISIQTTDKMASFNRAAKCSTAFDSNLTRPRSMKKKSLQQVTPNNQRPSRAAAAAATAGMTRQVKQERIGSLEMLISSALELENMDIDMEMQESTKKNKMTTKDGLNRALKRSRVTTMKMQENTLEIGSSTRQKLLRGKKQRQSTTYRANLDRLSSIGTDMSPLSFTSTSSELRVRRRSKSKSKQNVKTKTKGTHLVREMSTSDNRHCEFCKSVANICVLMHCQACHRVYHAKCLLHAFKPYVDESTPIFDQIERLQLQVPERRGNMFRCSSCKAAFLDFYESEGYMWDCDCPTCSQPEKTVLYRRMKLVQMMNDMGLEKQRKKEQKVQRKNGTFNTGGKPPASTPSRSNLLPHGRRIRGSSTISDDHVASLPKLQITTSETRRASVDDHEIMKVEPVSEPEELELSGDDLVGAVQIVRDEKNDNWCFPVMCSQTSSVRESGVMKTGKCKWFPEKHSLIECNCCAKAFNLSEFVHHTDSSLVKNANAANKQSMPFLFVQHRDATQYTLLKHFIRALRDWSDRHCAKNTVTKPRRNHTTKQEILASVKTPTTSTTHPDAVTELLQRRVSRLQALALFKRPKHENSISNSTAVGSIDPASLDFVAQVVCLSPSYVINMQNGSLADRVVRSKTTAPEGSFPRKAGWMTIMRTLPLTRRITCCCCKQIFSLDEFVEHAGISLRELQKRSHQLLYIVERQDESALLPFKTFLSDLDFITSHQVDMFLDELLPPLARPIWNQVLESLGRVRMI</sequence>
<evidence type="ECO:0000313" key="6">
    <source>
        <dbReference type="EMBL" id="CAH0514374.1"/>
    </source>
</evidence>
<evidence type="ECO:0000313" key="7">
    <source>
        <dbReference type="Proteomes" id="UP001158986"/>
    </source>
</evidence>
<feature type="compositionally biased region" description="Basic and acidic residues" evidence="3">
    <location>
        <begin position="437"/>
        <end position="446"/>
    </location>
</feature>
<evidence type="ECO:0000256" key="3">
    <source>
        <dbReference type="SAM" id="MobiDB-lite"/>
    </source>
</evidence>
<dbReference type="InterPro" id="IPR032308">
    <property type="entry name" value="TDBD"/>
</dbReference>
<dbReference type="Proteomes" id="UP001160483">
    <property type="component" value="Unassembled WGS sequence"/>
</dbReference>
<dbReference type="EMBL" id="CAKKTJ010000281">
    <property type="protein sequence ID" value="CAH0478858.1"/>
    <property type="molecule type" value="Genomic_DNA"/>
</dbReference>
<evidence type="ECO:0000256" key="2">
    <source>
        <dbReference type="ARBA" id="ARBA00023242"/>
    </source>
</evidence>
<dbReference type="InterPro" id="IPR013083">
    <property type="entry name" value="Znf_RING/FYVE/PHD"/>
</dbReference>
<evidence type="ECO:0000313" key="8">
    <source>
        <dbReference type="Proteomes" id="UP001160483"/>
    </source>
</evidence>
<accession>A0AAU9LCM4</accession>
<evidence type="ECO:0000313" key="5">
    <source>
        <dbReference type="EMBL" id="CAH0478858.1"/>
    </source>
</evidence>
<gene>
    <name evidence="6" type="ORF">PBS001_LOCUS1130</name>
    <name evidence="5" type="ORF">PBS003_LOCUS5536</name>
</gene>
<dbReference type="Proteomes" id="UP001158986">
    <property type="component" value="Unassembled WGS sequence"/>
</dbReference>
<dbReference type="Pfam" id="PF16135">
    <property type="entry name" value="TDBD"/>
    <property type="match status" value="1"/>
</dbReference>
<feature type="region of interest" description="Disordered" evidence="3">
    <location>
        <begin position="143"/>
        <end position="168"/>
    </location>
</feature>